<keyword evidence="12" id="KW-1185">Reference proteome</keyword>
<gene>
    <name evidence="11" type="ORF">J5N97_009253</name>
</gene>
<evidence type="ECO:0000256" key="9">
    <source>
        <dbReference type="ARBA" id="ARBA00022833"/>
    </source>
</evidence>
<dbReference type="SMART" id="SM00647">
    <property type="entry name" value="IBR"/>
    <property type="match status" value="1"/>
</dbReference>
<reference evidence="11" key="2">
    <citation type="journal article" date="2022" name="Hortic Res">
        <title>The genome of Dioscorea zingiberensis sheds light on the biosynthesis, origin and evolution of the medicinally important diosgenin saponins.</title>
        <authorList>
            <person name="Li Y."/>
            <person name="Tan C."/>
            <person name="Li Z."/>
            <person name="Guo J."/>
            <person name="Li S."/>
            <person name="Chen X."/>
            <person name="Wang C."/>
            <person name="Dai X."/>
            <person name="Yang H."/>
            <person name="Song W."/>
            <person name="Hou L."/>
            <person name="Xu J."/>
            <person name="Tong Z."/>
            <person name="Xu A."/>
            <person name="Yuan X."/>
            <person name="Wang W."/>
            <person name="Yang Q."/>
            <person name="Chen L."/>
            <person name="Sun Z."/>
            <person name="Wang K."/>
            <person name="Pan B."/>
            <person name="Chen J."/>
            <person name="Bao Y."/>
            <person name="Liu F."/>
            <person name="Qi X."/>
            <person name="Gang D.R."/>
            <person name="Wen J."/>
            <person name="Li J."/>
        </authorList>
    </citation>
    <scope>NUCLEOTIDE SEQUENCE</scope>
    <source>
        <strain evidence="11">Dzin_1.0</strain>
    </source>
</reference>
<feature type="domain" description="RING-type" evidence="10">
    <location>
        <begin position="1"/>
        <end position="205"/>
    </location>
</feature>
<comment type="caution">
    <text evidence="11">The sequence shown here is derived from an EMBL/GenBank/DDBJ whole genome shotgun (WGS) entry which is preliminary data.</text>
</comment>
<evidence type="ECO:0000256" key="8">
    <source>
        <dbReference type="ARBA" id="ARBA00022786"/>
    </source>
</evidence>
<sequence>MFKNNNCSHAFCRACLSQHIEAKLQENIAVIKCPEVQCKAVLEPEICRDIVPIGVFEKWQSALCESMVLDAKKFYCPFEDCSMLLLDDAEEKVAQAECPSCRRMFCAQCKVVWHAGLSCQEFQSLDPNEKGEDDLILMELAKQNKWMRCPSCKFFVEKSEGCWHITCRTMRSRQKWSSSTSTLRSVEIMPVTVADVLGTFEWMFKGGDMMKAALETRLCQVTLRSVYPDGMSSEILREWPNGVQAQAIIGMLRERARAGNWGIRACWQELGRTRC</sequence>
<evidence type="ECO:0000259" key="10">
    <source>
        <dbReference type="PROSITE" id="PS51873"/>
    </source>
</evidence>
<protein>
    <recommendedName>
        <fullName evidence="3">RBR-type E3 ubiquitin transferase</fullName>
        <ecNumber evidence="3">2.3.2.31</ecNumber>
    </recommendedName>
</protein>
<accession>A0A9D5CX76</accession>
<evidence type="ECO:0000256" key="3">
    <source>
        <dbReference type="ARBA" id="ARBA00012251"/>
    </source>
</evidence>
<evidence type="ECO:0000256" key="5">
    <source>
        <dbReference type="ARBA" id="ARBA00022723"/>
    </source>
</evidence>
<dbReference type="PANTHER" id="PTHR11685">
    <property type="entry name" value="RBR FAMILY RING FINGER AND IBR DOMAIN-CONTAINING"/>
    <property type="match status" value="1"/>
</dbReference>
<comment type="cofactor">
    <cofactor evidence="2">
        <name>Zn(2+)</name>
        <dbReference type="ChEBI" id="CHEBI:29105"/>
    </cofactor>
</comment>
<dbReference type="EC" id="2.3.2.31" evidence="3"/>
<dbReference type="SUPFAM" id="SSF57850">
    <property type="entry name" value="RING/U-box"/>
    <property type="match status" value="3"/>
</dbReference>
<keyword evidence="5" id="KW-0479">Metal-binding</keyword>
<keyword evidence="7" id="KW-0863">Zinc-finger</keyword>
<evidence type="ECO:0000256" key="6">
    <source>
        <dbReference type="ARBA" id="ARBA00022737"/>
    </source>
</evidence>
<dbReference type="PROSITE" id="PS00518">
    <property type="entry name" value="ZF_RING_1"/>
    <property type="match status" value="1"/>
</dbReference>
<dbReference type="InterPro" id="IPR044066">
    <property type="entry name" value="TRIAD_supradom"/>
</dbReference>
<dbReference type="PROSITE" id="PS51873">
    <property type="entry name" value="TRIAD"/>
    <property type="match status" value="1"/>
</dbReference>
<evidence type="ECO:0000256" key="7">
    <source>
        <dbReference type="ARBA" id="ARBA00022771"/>
    </source>
</evidence>
<organism evidence="11 12">
    <name type="scientific">Dioscorea zingiberensis</name>
    <dbReference type="NCBI Taxonomy" id="325984"/>
    <lineage>
        <taxon>Eukaryota</taxon>
        <taxon>Viridiplantae</taxon>
        <taxon>Streptophyta</taxon>
        <taxon>Embryophyta</taxon>
        <taxon>Tracheophyta</taxon>
        <taxon>Spermatophyta</taxon>
        <taxon>Magnoliopsida</taxon>
        <taxon>Liliopsida</taxon>
        <taxon>Dioscoreales</taxon>
        <taxon>Dioscoreaceae</taxon>
        <taxon>Dioscorea</taxon>
    </lineage>
</organism>
<dbReference type="EMBL" id="JAGGNH010000002">
    <property type="protein sequence ID" value="KAJ0980998.1"/>
    <property type="molecule type" value="Genomic_DNA"/>
</dbReference>
<dbReference type="Gene3D" id="3.30.40.10">
    <property type="entry name" value="Zinc/RING finger domain, C3HC4 (zinc finger)"/>
    <property type="match status" value="1"/>
</dbReference>
<comment type="catalytic activity">
    <reaction evidence="1">
        <text>[E2 ubiquitin-conjugating enzyme]-S-ubiquitinyl-L-cysteine + [acceptor protein]-L-lysine = [E2 ubiquitin-conjugating enzyme]-L-cysteine + [acceptor protein]-N(6)-ubiquitinyl-L-lysine.</text>
        <dbReference type="EC" id="2.3.2.31"/>
    </reaction>
</comment>
<name>A0A9D5CX76_9LILI</name>
<evidence type="ECO:0000256" key="4">
    <source>
        <dbReference type="ARBA" id="ARBA00022679"/>
    </source>
</evidence>
<dbReference type="Pfam" id="PF01485">
    <property type="entry name" value="IBR"/>
    <property type="match status" value="1"/>
</dbReference>
<dbReference type="FunFam" id="3.30.40.10:FF:000230">
    <property type="entry name" value="RBR-type E3 ubiquitin transferase"/>
    <property type="match status" value="1"/>
</dbReference>
<dbReference type="InterPro" id="IPR013083">
    <property type="entry name" value="Znf_RING/FYVE/PHD"/>
</dbReference>
<dbReference type="InterPro" id="IPR002867">
    <property type="entry name" value="IBR_dom"/>
</dbReference>
<evidence type="ECO:0000256" key="1">
    <source>
        <dbReference type="ARBA" id="ARBA00001798"/>
    </source>
</evidence>
<dbReference type="GO" id="GO:0016567">
    <property type="term" value="P:protein ubiquitination"/>
    <property type="evidence" value="ECO:0007669"/>
    <property type="project" value="InterPro"/>
</dbReference>
<dbReference type="Proteomes" id="UP001085076">
    <property type="component" value="Miscellaneous, Linkage group lg02"/>
</dbReference>
<dbReference type="GO" id="GO:0061630">
    <property type="term" value="F:ubiquitin protein ligase activity"/>
    <property type="evidence" value="ECO:0007669"/>
    <property type="project" value="UniProtKB-EC"/>
</dbReference>
<dbReference type="OrthoDB" id="10009520at2759"/>
<reference evidence="11" key="1">
    <citation type="submission" date="2021-03" db="EMBL/GenBank/DDBJ databases">
        <authorList>
            <person name="Li Z."/>
            <person name="Yang C."/>
        </authorList>
    </citation>
    <scope>NUCLEOTIDE SEQUENCE</scope>
    <source>
        <strain evidence="11">Dzin_1.0</strain>
        <tissue evidence="11">Leaf</tissue>
    </source>
</reference>
<dbReference type="Gene3D" id="1.20.120.1750">
    <property type="match status" value="1"/>
</dbReference>
<keyword evidence="9" id="KW-0862">Zinc</keyword>
<dbReference type="CDD" id="cd22582">
    <property type="entry name" value="BRcat_RBR_unk"/>
    <property type="match status" value="1"/>
</dbReference>
<dbReference type="Gene3D" id="2.20.25.20">
    <property type="match status" value="1"/>
</dbReference>
<dbReference type="InterPro" id="IPR017907">
    <property type="entry name" value="Znf_RING_CS"/>
</dbReference>
<keyword evidence="8" id="KW-0833">Ubl conjugation pathway</keyword>
<keyword evidence="6" id="KW-0677">Repeat</keyword>
<evidence type="ECO:0000313" key="11">
    <source>
        <dbReference type="EMBL" id="KAJ0980998.1"/>
    </source>
</evidence>
<evidence type="ECO:0000313" key="12">
    <source>
        <dbReference type="Proteomes" id="UP001085076"/>
    </source>
</evidence>
<dbReference type="AlphaFoldDB" id="A0A9D5CX76"/>
<proteinExistence type="predicted"/>
<evidence type="ECO:0000256" key="2">
    <source>
        <dbReference type="ARBA" id="ARBA00001947"/>
    </source>
</evidence>
<keyword evidence="4" id="KW-0808">Transferase</keyword>
<dbReference type="InterPro" id="IPR031127">
    <property type="entry name" value="E3_UB_ligase_RBR"/>
</dbReference>
<dbReference type="GO" id="GO:0008270">
    <property type="term" value="F:zinc ion binding"/>
    <property type="evidence" value="ECO:0007669"/>
    <property type="project" value="UniProtKB-KW"/>
</dbReference>